<name>A0A6V6YQ50_9FLAO</name>
<comment type="caution">
    <text evidence="2">The sequence shown here is derived from an EMBL/GenBank/DDBJ whole genome shotgun (WGS) entry which is preliminary data.</text>
</comment>
<evidence type="ECO:0000313" key="2">
    <source>
        <dbReference type="EMBL" id="CAD0001628.1"/>
    </source>
</evidence>
<proteinExistence type="predicted"/>
<evidence type="ECO:0000259" key="1">
    <source>
        <dbReference type="Pfam" id="PF19192"/>
    </source>
</evidence>
<dbReference type="EMBL" id="CAIJDP010000057">
    <property type="protein sequence ID" value="CAD0001628.1"/>
    <property type="molecule type" value="Genomic_DNA"/>
</dbReference>
<reference evidence="2 3" key="1">
    <citation type="submission" date="2020-06" db="EMBL/GenBank/DDBJ databases">
        <authorList>
            <person name="Criscuolo A."/>
        </authorList>
    </citation>
    <scope>NUCLEOTIDE SEQUENCE [LARGE SCALE GENOMIC DNA]</scope>
    <source>
        <strain evidence="3">CIP 111411</strain>
    </source>
</reference>
<feature type="domain" description="Response receiver" evidence="1">
    <location>
        <begin position="46"/>
        <end position="171"/>
    </location>
</feature>
<dbReference type="AlphaFoldDB" id="A0A6V6YQ50"/>
<accession>A0A6V6YQ50</accession>
<organism evidence="2 3">
    <name type="scientific">Flavobacterium salmonis</name>
    <dbReference type="NCBI Taxonomy" id="2654844"/>
    <lineage>
        <taxon>Bacteria</taxon>
        <taxon>Pseudomonadati</taxon>
        <taxon>Bacteroidota</taxon>
        <taxon>Flavobacteriia</taxon>
        <taxon>Flavobacteriales</taxon>
        <taxon>Flavobacteriaceae</taxon>
        <taxon>Flavobacterium</taxon>
    </lineage>
</organism>
<dbReference type="Proteomes" id="UP000530060">
    <property type="component" value="Unassembled WGS sequence"/>
</dbReference>
<sequence length="577" mass="67675">MSYLKSKRTSRMDEQKTPIETTLEIHQPIQEKKSFEDVAKEIIKDSIRNAICIDDNYLAPYSDFVEGVNSNDPKKLYYSFRKEGHCDLDIYQFKNFDEWRQNDYMIHNKDLLILDWELDDSAEKYKNTLLILNDIISKKNIPFVVIYTNTEDLNSVSQVLCENYNFYNSTNFDDFISLFKDKISRLSKRYDEVEIFFEENKQLFFEFFKFFNKREEISNEIIKRLAEFLELTDLKKLSNKIIRTTKEQFSANEDIIESMLIIANLIFSINLKDDSKKISNKRIGIDKDCFLINGVIILVLHKSGNNDGVEPENLFNVFSEAIYTNPHSIINLITLELKDKLREDFSSIGTKFNMIDERAFLYHANNYVKINGKDKVFEKSSFVNFVIQSWMNELTQYNLDLDLRSTFLLEELLKEIKVDVDLPDKLSQFANMVSCVNIENRKNKKITFGDIFKSGENYFLCITPLCDCLNTNKIENQFYFTVGTEVSNKSSLEKAEQGFYSFINCNSKNIAIEWKCKPFTSYIPTDENNIDSLKILYANNMHELEHLTILKENYTQRIANNSFGYGYRVGVDLPHIS</sequence>
<keyword evidence="3" id="KW-1185">Reference proteome</keyword>
<evidence type="ECO:0000313" key="3">
    <source>
        <dbReference type="Proteomes" id="UP000530060"/>
    </source>
</evidence>
<dbReference type="Pfam" id="PF19192">
    <property type="entry name" value="Response_reg_2"/>
    <property type="match status" value="1"/>
</dbReference>
<protein>
    <recommendedName>
        <fullName evidence="1">Response receiver domain-containing protein</fullName>
    </recommendedName>
</protein>
<dbReference type="InterPro" id="IPR043834">
    <property type="entry name" value="REC"/>
</dbReference>
<gene>
    <name evidence="2" type="ORF">FLAT13_00701</name>
</gene>